<evidence type="ECO:0000256" key="6">
    <source>
        <dbReference type="ARBA" id="ARBA00022989"/>
    </source>
</evidence>
<feature type="transmembrane region" description="Helical" evidence="8">
    <location>
        <begin position="130"/>
        <end position="147"/>
    </location>
</feature>
<evidence type="ECO:0000256" key="3">
    <source>
        <dbReference type="ARBA" id="ARBA00022692"/>
    </source>
</evidence>
<dbReference type="InterPro" id="IPR012340">
    <property type="entry name" value="NA-bd_OB-fold"/>
</dbReference>
<dbReference type="PANTHER" id="PTHR42918:SF15">
    <property type="entry name" value="LYSINE--TRNA LIGASE, CHLOROPLASTIC_MITOCHONDRIAL"/>
    <property type="match status" value="1"/>
</dbReference>
<dbReference type="PANTHER" id="PTHR42918">
    <property type="entry name" value="LYSYL-TRNA SYNTHETASE"/>
    <property type="match status" value="1"/>
</dbReference>
<dbReference type="NCBIfam" id="NF002821">
    <property type="entry name" value="PRK02983.1"/>
    <property type="match status" value="1"/>
</dbReference>
<dbReference type="Proteomes" id="UP000198976">
    <property type="component" value="Chromosome I"/>
</dbReference>
<feature type="transmembrane region" description="Helical" evidence="8">
    <location>
        <begin position="58"/>
        <end position="86"/>
    </location>
</feature>
<evidence type="ECO:0000313" key="11">
    <source>
        <dbReference type="Proteomes" id="UP000198976"/>
    </source>
</evidence>
<dbReference type="Pfam" id="PF16995">
    <property type="entry name" value="tRNA-synt_2_TM"/>
    <property type="match status" value="1"/>
</dbReference>
<protein>
    <submittedName>
        <fullName evidence="10">Lysyl-tRNA synthetase, class II</fullName>
    </submittedName>
</protein>
<dbReference type="InterPro" id="IPR031553">
    <property type="entry name" value="tRNA-synt_2_TM"/>
</dbReference>
<evidence type="ECO:0000256" key="4">
    <source>
        <dbReference type="ARBA" id="ARBA00022741"/>
    </source>
</evidence>
<dbReference type="InterPro" id="IPR045864">
    <property type="entry name" value="aa-tRNA-synth_II/BPL/LPL"/>
</dbReference>
<comment type="subcellular location">
    <subcellularLocation>
        <location evidence="1">Membrane</location>
        <topology evidence="1">Multi-pass membrane protein</topology>
    </subcellularLocation>
</comment>
<dbReference type="PROSITE" id="PS50862">
    <property type="entry name" value="AA_TRNA_LIGASE_II"/>
    <property type="match status" value="1"/>
</dbReference>
<dbReference type="SUPFAM" id="SSF50249">
    <property type="entry name" value="Nucleic acid-binding proteins"/>
    <property type="match status" value="1"/>
</dbReference>
<dbReference type="PRINTS" id="PR00982">
    <property type="entry name" value="TRNASYNTHLYS"/>
</dbReference>
<gene>
    <name evidence="10" type="ORF">SAMN04489714_0787</name>
</gene>
<dbReference type="Pfam" id="PF01336">
    <property type="entry name" value="tRNA_anti-codon"/>
    <property type="match status" value="1"/>
</dbReference>
<keyword evidence="11" id="KW-1185">Reference proteome</keyword>
<dbReference type="RefSeq" id="WP_058236438.1">
    <property type="nucleotide sequence ID" value="NZ_LT629792.1"/>
</dbReference>
<dbReference type="Pfam" id="PF09924">
    <property type="entry name" value="LPG_synthase_C"/>
    <property type="match status" value="1"/>
</dbReference>
<evidence type="ECO:0000256" key="7">
    <source>
        <dbReference type="ARBA" id="ARBA00023146"/>
    </source>
</evidence>
<organism evidence="10 11">
    <name type="scientific">Schaalia radingae</name>
    <dbReference type="NCBI Taxonomy" id="131110"/>
    <lineage>
        <taxon>Bacteria</taxon>
        <taxon>Bacillati</taxon>
        <taxon>Actinomycetota</taxon>
        <taxon>Actinomycetes</taxon>
        <taxon>Actinomycetales</taxon>
        <taxon>Actinomycetaceae</taxon>
        <taxon>Schaalia</taxon>
    </lineage>
</organism>
<dbReference type="InterPro" id="IPR044136">
    <property type="entry name" value="Lys-tRNA-ligase_II_N"/>
</dbReference>
<dbReference type="InterPro" id="IPR018149">
    <property type="entry name" value="Lys-tRNA-synth_II_C"/>
</dbReference>
<keyword evidence="5" id="KW-0067">ATP-binding</keyword>
<dbReference type="InterPro" id="IPR004364">
    <property type="entry name" value="Aa-tRNA-synt_II"/>
</dbReference>
<feature type="transmembrane region" description="Helical" evidence="8">
    <location>
        <begin position="93"/>
        <end position="118"/>
    </location>
</feature>
<evidence type="ECO:0000313" key="10">
    <source>
        <dbReference type="EMBL" id="SDT90847.1"/>
    </source>
</evidence>
<dbReference type="NCBIfam" id="NF001756">
    <property type="entry name" value="PRK00484.1"/>
    <property type="match status" value="1"/>
</dbReference>
<dbReference type="InterPro" id="IPR006195">
    <property type="entry name" value="aa-tRNA-synth_II"/>
</dbReference>
<sequence length="1128" mass="123807">MNVTPSTSKRSPLPPASEQATARALRIPTIVSDIYAITMIWSLLSVLIHLIAPRVVEIGMLITSALNLPSGAGLFEAVVCGSIALAASRRKRVVLWAIAFFQIIGALTSVLFIILFVADGSVVWLDMPSLLISPLVALIVMVALLHYRASFPSHIVRGSLVGALVILITGIGTSIVWGIVLVTWGPWSHTTAGPGWVISRSLGFVSLTLTDGSEPIGPRPLALALSLWSALIYLLALAYFLRGQKTPGRTCGDDLKTRELLARWGTDSLGYFATRGDRSLVLSTDQRAGVSYSVLFGVCMAAGDPLGDPQSWQNAIAQWRLRCARFGWIPAVLSASESGARAYRQQGFAVRAMGDEAIVHVRDFELRDPYMKDLAHAVRRVARAGIDISIRQLGEIDAEERCCLERVANEYRRGDERGFSMALDRMFDPVDSRTRVVVARAGDGTIEAILTFVPWGNTGLSLNLMRRSATATNGIIEAMIVALITDCADGPINAISLNFAMFRRIFREGEAVDATWRARLLRRIMRAASKWWQLESLYESNSRYRPEWFPRYMCYRTFAEITHVLAAAGGLEGFLPVWADIDHGQSWGIDDEHRRAVHAIEQEAHQAVVPQRALTEQERVRRSKAERLRQSGMEPWPPSLSLGLLPDQVRAQARQCADDTWSPDEVTTGGRIRAIRDHGGIIFADLDRGGQTIQIMLEQSTTEPAVFELWGLCDIGDSVAVTGHPGRTRFGEPTVRVATWTMAAKSLRPLPAHGTSLDAQTRSRQRVTHLLTDSTAVDLLRKRSRVMATTRAVLAHNGFTEVETPILHPIKGGANARPFITHLNAYGSNVFLRIAPELYLKRLAVAGMDAIFEMGRSFRNEGADMTHNPEFTSLEAYRAGGDYTTMRHLAQELIQRCALEVNGQCVCLRPAGSFGTEGLQTVCRYDGVDMVEYDLSGEWPVIGVHEAISAATNTTVTPDSDDDELIGLCHAHGIDVPPVVDHGALIAVLYDDLVEAQTVQPTFYRDFPASSSPLTRKHRDDPRLAERWDLVAFGMELGTAYTELTDPIDQRERFVEQSLAAAAGDPEAMSIDTAFLDDLDLGLVPTGGVGIGMDRLVMLLTGSTIRQILAFPYVRPMTHAGTEGTVMA</sequence>
<evidence type="ECO:0000256" key="2">
    <source>
        <dbReference type="ARBA" id="ARBA00022598"/>
    </source>
</evidence>
<dbReference type="Gene3D" id="2.40.50.140">
    <property type="entry name" value="Nucleic acid-binding proteins"/>
    <property type="match status" value="1"/>
</dbReference>
<feature type="domain" description="Aminoacyl-transfer RNA synthetases class-II family profile" evidence="9">
    <location>
        <begin position="783"/>
        <end position="1116"/>
    </location>
</feature>
<evidence type="ECO:0000256" key="1">
    <source>
        <dbReference type="ARBA" id="ARBA00004141"/>
    </source>
</evidence>
<dbReference type="SUPFAM" id="SSF55681">
    <property type="entry name" value="Class II aaRS and biotin synthetases"/>
    <property type="match status" value="1"/>
</dbReference>
<dbReference type="Pfam" id="PF00152">
    <property type="entry name" value="tRNA-synt_2"/>
    <property type="match status" value="1"/>
</dbReference>
<proteinExistence type="predicted"/>
<feature type="transmembrane region" description="Helical" evidence="8">
    <location>
        <begin position="34"/>
        <end position="52"/>
    </location>
</feature>
<keyword evidence="3 8" id="KW-0812">Transmembrane</keyword>
<keyword evidence="8" id="KW-0472">Membrane</keyword>
<dbReference type="EMBL" id="LT629792">
    <property type="protein sequence ID" value="SDT90847.1"/>
    <property type="molecule type" value="Genomic_DNA"/>
</dbReference>
<keyword evidence="2" id="KW-0436">Ligase</keyword>
<feature type="transmembrane region" description="Helical" evidence="8">
    <location>
        <begin position="221"/>
        <end position="241"/>
    </location>
</feature>
<dbReference type="InterPro" id="IPR004365">
    <property type="entry name" value="NA-bd_OB_tRNA"/>
</dbReference>
<accession>A0ABY0V6W4</accession>
<dbReference type="Gene3D" id="3.30.930.10">
    <property type="entry name" value="Bira Bifunctional Protein, Domain 2"/>
    <property type="match status" value="1"/>
</dbReference>
<evidence type="ECO:0000256" key="5">
    <source>
        <dbReference type="ARBA" id="ARBA00022840"/>
    </source>
</evidence>
<keyword evidence="6 8" id="KW-1133">Transmembrane helix</keyword>
<feature type="transmembrane region" description="Helical" evidence="8">
    <location>
        <begin position="159"/>
        <end position="185"/>
    </location>
</feature>
<dbReference type="InterPro" id="IPR024320">
    <property type="entry name" value="LPG_synthase_C"/>
</dbReference>
<keyword evidence="4" id="KW-0547">Nucleotide-binding</keyword>
<keyword evidence="7" id="KW-0030">Aminoacyl-tRNA synthetase</keyword>
<dbReference type="CDD" id="cd04322">
    <property type="entry name" value="LysRS_N"/>
    <property type="match status" value="1"/>
</dbReference>
<evidence type="ECO:0000259" key="9">
    <source>
        <dbReference type="PROSITE" id="PS50862"/>
    </source>
</evidence>
<name>A0ABY0V6W4_9ACTO</name>
<evidence type="ECO:0000256" key="8">
    <source>
        <dbReference type="SAM" id="Phobius"/>
    </source>
</evidence>
<reference evidence="10 11" key="1">
    <citation type="submission" date="2016-10" db="EMBL/GenBank/DDBJ databases">
        <authorList>
            <person name="Varghese N."/>
            <person name="Submissions S."/>
        </authorList>
    </citation>
    <scope>NUCLEOTIDE SEQUENCE [LARGE SCALE GENOMIC DNA]</scope>
    <source>
        <strain evidence="10 11">DSM 9169</strain>
    </source>
</reference>